<organism evidence="2">
    <name type="scientific">Haloferax mediterranei</name>
    <name type="common">Halobacterium mediterranei</name>
    <dbReference type="NCBI Taxonomy" id="2252"/>
    <lineage>
        <taxon>Archaea</taxon>
        <taxon>Methanobacteriati</taxon>
        <taxon>Methanobacteriota</taxon>
        <taxon>Stenosarchaea group</taxon>
        <taxon>Halobacteria</taxon>
        <taxon>Halobacteriales</taxon>
        <taxon>Haloferacaceae</taxon>
        <taxon>Haloferax</taxon>
    </lineage>
</organism>
<dbReference type="PANTHER" id="PTHR36837">
    <property type="entry name" value="POLY(3-HYDROXYALKANOATE) POLYMERASE SUBUNIT PHAC"/>
    <property type="match status" value="1"/>
</dbReference>
<proteinExistence type="predicted"/>
<dbReference type="EMBL" id="HM116247">
    <property type="protein sequence ID" value="ADY18553.1"/>
    <property type="molecule type" value="Genomic_DNA"/>
</dbReference>
<reference evidence="2" key="1">
    <citation type="journal article" date="2010" name="Saline Syst.">
        <title>Comparison of four phaC genes from Haloferax mediterranei and their function in different PHBV copolymer biosyntheses in Haloarcula hispanica.</title>
        <authorList>
            <person name="Han J."/>
            <person name="Li M."/>
            <person name="Hou J."/>
            <person name="Wu L."/>
            <person name="Zhou J."/>
            <person name="Xiang H."/>
        </authorList>
    </citation>
    <scope>NUCLEOTIDE SEQUENCE</scope>
</reference>
<gene>
    <name evidence="2" type="primary">phaC2</name>
</gene>
<dbReference type="PANTHER" id="PTHR36837:SF2">
    <property type="entry name" value="POLY(3-HYDROXYALKANOATE) POLYMERASE SUBUNIT PHAC"/>
    <property type="match status" value="1"/>
</dbReference>
<dbReference type="GO" id="GO:0016746">
    <property type="term" value="F:acyltransferase activity"/>
    <property type="evidence" value="ECO:0007669"/>
    <property type="project" value="UniProtKB-KW"/>
</dbReference>
<evidence type="ECO:0000313" key="2">
    <source>
        <dbReference type="EMBL" id="ADY18553.1"/>
    </source>
</evidence>
<evidence type="ECO:0000259" key="1">
    <source>
        <dbReference type="Pfam" id="PF00561"/>
    </source>
</evidence>
<sequence>MFPNLVGSWRTLPVFGVKTALERHSRNHETTTPLEPTPSDVVYTENKLELRHYQPRPEVQQNVPILLVYAIINRPSILDFQPDRSVVQQFLDQGFDVFLLDWGAPSVLDAHLGLEDFVTRYLANCVDVVTERTEADALHLFGYCTGATLAAIFAALYPQLVRTLGMLAPVLNFDVDGGIFDLWGREESYNPQHLVDTFGNAPGEWLAMEFSLVDPVEYHLARYLSLYEHIADEEFLSRFLRRLQWGFDTVDVAGELYTEFLVDLYRENRLMKGTLSVGGETIDLETLEMPILDIIGMDDQFIPAEASLPFIEAVPSTDTTVIEYPADHVGLSTGEGAHTDLWPRVCEWFAARSEASPNG</sequence>
<dbReference type="Pfam" id="PF00561">
    <property type="entry name" value="Abhydrolase_1"/>
    <property type="match status" value="1"/>
</dbReference>
<dbReference type="AlphaFoldDB" id="F1AWN6"/>
<feature type="domain" description="AB hydrolase-1" evidence="1">
    <location>
        <begin position="83"/>
        <end position="331"/>
    </location>
</feature>
<keyword evidence="2" id="KW-0808">Transferase</keyword>
<dbReference type="EC" id="2.3.1.-" evidence="2"/>
<protein>
    <submittedName>
        <fullName evidence="2">PhaC2</fullName>
        <ecNumber evidence="2">2.3.1.-</ecNumber>
    </submittedName>
</protein>
<name>F1AWN6_HALME</name>
<dbReference type="InterPro" id="IPR000073">
    <property type="entry name" value="AB_hydrolase_1"/>
</dbReference>
<dbReference type="InterPro" id="IPR051321">
    <property type="entry name" value="PHA/PHB_synthase"/>
</dbReference>
<accession>F1AWN6</accession>
<dbReference type="SUPFAM" id="SSF53474">
    <property type="entry name" value="alpha/beta-Hydrolases"/>
    <property type="match status" value="1"/>
</dbReference>
<dbReference type="Gene3D" id="3.40.50.1820">
    <property type="entry name" value="alpha/beta hydrolase"/>
    <property type="match status" value="1"/>
</dbReference>
<dbReference type="InterPro" id="IPR029058">
    <property type="entry name" value="AB_hydrolase_fold"/>
</dbReference>
<dbReference type="OMA" id="NLKWKID"/>
<keyword evidence="2" id="KW-0012">Acyltransferase</keyword>